<accession>A0A0E9VQ80</accession>
<dbReference type="AlphaFoldDB" id="A0A0E9VQ80"/>
<name>A0A0E9VQ80_ANGAN</name>
<evidence type="ECO:0000313" key="1">
    <source>
        <dbReference type="EMBL" id="JAH80211.1"/>
    </source>
</evidence>
<proteinExistence type="predicted"/>
<sequence length="38" mass="4441">MCNGDYEKCFLANSHLEQVSWRKMTNILTCNCSTTVWI</sequence>
<reference evidence="1" key="1">
    <citation type="submission" date="2014-11" db="EMBL/GenBank/DDBJ databases">
        <authorList>
            <person name="Amaro Gonzalez C."/>
        </authorList>
    </citation>
    <scope>NUCLEOTIDE SEQUENCE</scope>
</reference>
<dbReference type="EMBL" id="GBXM01028366">
    <property type="protein sequence ID" value="JAH80211.1"/>
    <property type="molecule type" value="Transcribed_RNA"/>
</dbReference>
<organism evidence="1">
    <name type="scientific">Anguilla anguilla</name>
    <name type="common">European freshwater eel</name>
    <name type="synonym">Muraena anguilla</name>
    <dbReference type="NCBI Taxonomy" id="7936"/>
    <lineage>
        <taxon>Eukaryota</taxon>
        <taxon>Metazoa</taxon>
        <taxon>Chordata</taxon>
        <taxon>Craniata</taxon>
        <taxon>Vertebrata</taxon>
        <taxon>Euteleostomi</taxon>
        <taxon>Actinopterygii</taxon>
        <taxon>Neopterygii</taxon>
        <taxon>Teleostei</taxon>
        <taxon>Anguilliformes</taxon>
        <taxon>Anguillidae</taxon>
        <taxon>Anguilla</taxon>
    </lineage>
</organism>
<reference evidence="1" key="2">
    <citation type="journal article" date="2015" name="Fish Shellfish Immunol.">
        <title>Early steps in the European eel (Anguilla anguilla)-Vibrio vulnificus interaction in the gills: Role of the RtxA13 toxin.</title>
        <authorList>
            <person name="Callol A."/>
            <person name="Pajuelo D."/>
            <person name="Ebbesson L."/>
            <person name="Teles M."/>
            <person name="MacKenzie S."/>
            <person name="Amaro C."/>
        </authorList>
    </citation>
    <scope>NUCLEOTIDE SEQUENCE</scope>
</reference>
<protein>
    <submittedName>
        <fullName evidence="1">Uncharacterized protein</fullName>
    </submittedName>
</protein>